<dbReference type="Proteomes" id="UP000269044">
    <property type="component" value="Unassembled WGS sequence"/>
</dbReference>
<protein>
    <submittedName>
        <fullName evidence="1">Uncharacterized protein</fullName>
    </submittedName>
</protein>
<reference evidence="1 2" key="1">
    <citation type="submission" date="2018-08" db="EMBL/GenBank/DDBJ databases">
        <title>Recombination of ecologically and evolutionarily significant loci maintains genetic cohesion in the Pseudomonas syringae species complex.</title>
        <authorList>
            <person name="Dillon M."/>
            <person name="Thakur S."/>
            <person name="Almeida R.N.D."/>
            <person name="Weir B.S."/>
            <person name="Guttman D.S."/>
        </authorList>
    </citation>
    <scope>NUCLEOTIDE SEQUENCE [LARGE SCALE GENOMIC DNA]</scope>
    <source>
        <strain evidence="1 2">ICMP 13052</strain>
    </source>
</reference>
<proteinExistence type="predicted"/>
<evidence type="ECO:0000313" key="2">
    <source>
        <dbReference type="Proteomes" id="UP000269044"/>
    </source>
</evidence>
<evidence type="ECO:0000313" key="1">
    <source>
        <dbReference type="EMBL" id="RMQ28581.1"/>
    </source>
</evidence>
<dbReference type="EMBL" id="RBRA01000032">
    <property type="protein sequence ID" value="RMQ28581.1"/>
    <property type="molecule type" value="Genomic_DNA"/>
</dbReference>
<accession>A0A0P9QVJ4</accession>
<organism evidence="1 2">
    <name type="scientific">Pseudomonas syringae pv. delphinii</name>
    <dbReference type="NCBI Taxonomy" id="192088"/>
    <lineage>
        <taxon>Bacteria</taxon>
        <taxon>Pseudomonadati</taxon>
        <taxon>Pseudomonadota</taxon>
        <taxon>Gammaproteobacteria</taxon>
        <taxon>Pseudomonadales</taxon>
        <taxon>Pseudomonadaceae</taxon>
        <taxon>Pseudomonas</taxon>
    </lineage>
</organism>
<comment type="caution">
    <text evidence="1">The sequence shown here is derived from an EMBL/GenBank/DDBJ whole genome shotgun (WGS) entry which is preliminary data.</text>
</comment>
<gene>
    <name evidence="1" type="ORF">ALQ08_200006</name>
</gene>
<sequence length="259" mass="29843">MASQKGRLRPGKCKVVFFDLEFYVPEKRRTASGFCYNPWDKDCRFIGGSFLVANPERDFSIAKSEVLKKTKSFWLWEHATEKEMLEHIYALLKTACDQVKNAHDGEVSAILCGIGITSSDIPILFELFKRFHILSNQEAFAFQNSFRVVDLSLLVIGTFNNPSNLLYPKSKNHILNKYMYGTKFEPGKSVWQLYEAKNHAEIQNRVLDEVYSTHKCYELIQSEFESFKKLEARNKRQEKLLSKAREAATEVSSDVEAAD</sequence>
<dbReference type="AlphaFoldDB" id="A0A0P9QVJ4"/>
<name>A0A0P9QVJ4_9PSED</name>